<dbReference type="EMBL" id="PNBA02000019">
    <property type="protein sequence ID" value="KAG6390544.1"/>
    <property type="molecule type" value="Genomic_DNA"/>
</dbReference>
<evidence type="ECO:0000256" key="3">
    <source>
        <dbReference type="ARBA" id="ARBA00022821"/>
    </source>
</evidence>
<gene>
    <name evidence="8" type="ORF">SASPL_148282</name>
</gene>
<evidence type="ECO:0000256" key="5">
    <source>
        <dbReference type="SAM" id="Coils"/>
    </source>
</evidence>
<dbReference type="GO" id="GO:0005524">
    <property type="term" value="F:ATP binding"/>
    <property type="evidence" value="ECO:0007669"/>
    <property type="project" value="UniProtKB-KW"/>
</dbReference>
<dbReference type="InterPro" id="IPR027417">
    <property type="entry name" value="P-loop_NTPase"/>
</dbReference>
<dbReference type="InterPro" id="IPR042197">
    <property type="entry name" value="Apaf_helical"/>
</dbReference>
<organism evidence="8">
    <name type="scientific">Salvia splendens</name>
    <name type="common">Scarlet sage</name>
    <dbReference type="NCBI Taxonomy" id="180675"/>
    <lineage>
        <taxon>Eukaryota</taxon>
        <taxon>Viridiplantae</taxon>
        <taxon>Streptophyta</taxon>
        <taxon>Embryophyta</taxon>
        <taxon>Tracheophyta</taxon>
        <taxon>Spermatophyta</taxon>
        <taxon>Magnoliopsida</taxon>
        <taxon>eudicotyledons</taxon>
        <taxon>Gunneridae</taxon>
        <taxon>Pentapetalae</taxon>
        <taxon>asterids</taxon>
        <taxon>lamiids</taxon>
        <taxon>Lamiales</taxon>
        <taxon>Lamiaceae</taxon>
        <taxon>Nepetoideae</taxon>
        <taxon>Mentheae</taxon>
        <taxon>Salviinae</taxon>
        <taxon>Salvia</taxon>
        <taxon>Salvia subgen. Calosphace</taxon>
        <taxon>core Calosphace</taxon>
    </lineage>
</organism>
<keyword evidence="1" id="KW-0433">Leucine-rich repeat</keyword>
<comment type="caution">
    <text evidence="8">The sequence shown here is derived from an EMBL/GenBank/DDBJ whole genome shotgun (WGS) entry which is preliminary data.</text>
</comment>
<dbReference type="Pfam" id="PF00931">
    <property type="entry name" value="NB-ARC"/>
    <property type="match status" value="1"/>
</dbReference>
<evidence type="ECO:0000259" key="6">
    <source>
        <dbReference type="Pfam" id="PF00931"/>
    </source>
</evidence>
<keyword evidence="5" id="KW-0175">Coiled coil</keyword>
<proteinExistence type="predicted"/>
<dbReference type="AlphaFoldDB" id="A0A8X8W9Z9"/>
<name>A0A8X8W9Z9_SALSN</name>
<reference evidence="8" key="2">
    <citation type="submission" date="2020-08" db="EMBL/GenBank/DDBJ databases">
        <title>Plant Genome Project.</title>
        <authorList>
            <person name="Zhang R.-G."/>
        </authorList>
    </citation>
    <scope>NUCLEOTIDE SEQUENCE</scope>
    <source>
        <strain evidence="8">Huo1</strain>
        <tissue evidence="8">Leaf</tissue>
    </source>
</reference>
<keyword evidence="2" id="KW-0547">Nucleotide-binding</keyword>
<dbReference type="GO" id="GO:0006952">
    <property type="term" value="P:defense response"/>
    <property type="evidence" value="ECO:0007669"/>
    <property type="project" value="UniProtKB-KW"/>
</dbReference>
<dbReference type="Gene3D" id="1.10.8.430">
    <property type="entry name" value="Helical domain of apoptotic protease-activating factors"/>
    <property type="match status" value="1"/>
</dbReference>
<evidence type="ECO:0000256" key="1">
    <source>
        <dbReference type="ARBA" id="ARBA00022614"/>
    </source>
</evidence>
<sequence>MLSQIFEPILTKVWESILSKLVEQTADNAHNNLKSIKEFELNLKTLQKKLKSLGAKASDVEEEIKKSELSGRKKRKREVEDWLEEVRSIEKQVIELGTQVESEGFIVRLMDGGLPDKLNGEVDTLVEQSRNFGELVLDVCGSRVDKLLTNGMVGKAFNENLEMILKLLESGQLSSIGVYGMGGVGKTTLAKHIHNQLLQHSQGHAWELFNETLRNEMELDSSAEEIARSVAKLCGGLPLGIVTVAGSMVGERAIRMWRNAYAGLKERVSGKDGMGDGEVYNALKYSFDRLNGNQYNQTNEFNTLQHCFLHCTLYAEDYELWREHLVREFISEGLVDERKTRRAQIEQGHSILNKLVNVCLLENCVGPASTVCVKTHDLVRNRLESIPKTFVLTYFIRMHLALAELLKLKSLCKGTAAIICNSIESISIKQCPRLMKKLPVVVDLPVPRCYKIELNPELWESLESDDHHFCRFFCSTTQG</sequence>
<reference evidence="8" key="1">
    <citation type="submission" date="2018-01" db="EMBL/GenBank/DDBJ databases">
        <authorList>
            <person name="Mao J.F."/>
        </authorList>
    </citation>
    <scope>NUCLEOTIDE SEQUENCE</scope>
    <source>
        <strain evidence="8">Huo1</strain>
        <tissue evidence="8">Leaf</tissue>
    </source>
</reference>
<dbReference type="GO" id="GO:0043531">
    <property type="term" value="F:ADP binding"/>
    <property type="evidence" value="ECO:0007669"/>
    <property type="project" value="InterPro"/>
</dbReference>
<dbReference type="Proteomes" id="UP000298416">
    <property type="component" value="Unassembled WGS sequence"/>
</dbReference>
<dbReference type="PANTHER" id="PTHR33463:SF187">
    <property type="entry name" value="AND NB-ARC DOMAIN DISEASE RESISTANCE PROTEIN, PUTATIVE-RELATED"/>
    <property type="match status" value="1"/>
</dbReference>
<protein>
    <recommendedName>
        <fullName evidence="10">NB-ARC domain-containing protein</fullName>
    </recommendedName>
</protein>
<dbReference type="InterPro" id="IPR002182">
    <property type="entry name" value="NB-ARC"/>
</dbReference>
<feature type="coiled-coil region" evidence="5">
    <location>
        <begin position="36"/>
        <end position="92"/>
    </location>
</feature>
<feature type="domain" description="NB-ARC" evidence="6">
    <location>
        <begin position="164"/>
        <end position="198"/>
    </location>
</feature>
<keyword evidence="4" id="KW-0067">ATP-binding</keyword>
<keyword evidence="3" id="KW-0611">Plant defense</keyword>
<feature type="domain" description="Disease resistance protein winged helix" evidence="7">
    <location>
        <begin position="313"/>
        <end position="380"/>
    </location>
</feature>
<dbReference type="SUPFAM" id="SSF52540">
    <property type="entry name" value="P-loop containing nucleoside triphosphate hydrolases"/>
    <property type="match status" value="1"/>
</dbReference>
<evidence type="ECO:0008006" key="10">
    <source>
        <dbReference type="Google" id="ProtNLM"/>
    </source>
</evidence>
<evidence type="ECO:0000256" key="2">
    <source>
        <dbReference type="ARBA" id="ARBA00022741"/>
    </source>
</evidence>
<dbReference type="PANTHER" id="PTHR33463">
    <property type="entry name" value="NB-ARC DOMAIN-CONTAINING PROTEIN-RELATED"/>
    <property type="match status" value="1"/>
</dbReference>
<keyword evidence="9" id="KW-1185">Reference proteome</keyword>
<dbReference type="InterPro" id="IPR050905">
    <property type="entry name" value="Plant_NBS-LRR"/>
</dbReference>
<evidence type="ECO:0000313" key="8">
    <source>
        <dbReference type="EMBL" id="KAG6390544.1"/>
    </source>
</evidence>
<evidence type="ECO:0000256" key="4">
    <source>
        <dbReference type="ARBA" id="ARBA00022840"/>
    </source>
</evidence>
<evidence type="ECO:0000313" key="9">
    <source>
        <dbReference type="Proteomes" id="UP000298416"/>
    </source>
</evidence>
<accession>A0A8X8W9Z9</accession>
<dbReference type="InterPro" id="IPR058922">
    <property type="entry name" value="WHD_DRP"/>
</dbReference>
<dbReference type="Pfam" id="PF23559">
    <property type="entry name" value="WHD_DRP"/>
    <property type="match status" value="1"/>
</dbReference>
<evidence type="ECO:0000259" key="7">
    <source>
        <dbReference type="Pfam" id="PF23559"/>
    </source>
</evidence>